<evidence type="ECO:0000256" key="5">
    <source>
        <dbReference type="HAMAP-Rule" id="MF_03166"/>
    </source>
</evidence>
<dbReference type="PANTHER" id="PTHR11264:SF0">
    <property type="entry name" value="URACIL-DNA GLYCOSYLASE"/>
    <property type="match status" value="1"/>
</dbReference>
<evidence type="ECO:0000256" key="6">
    <source>
        <dbReference type="SAM" id="MobiDB-lite"/>
    </source>
</evidence>
<feature type="active site" description="Proton acceptor" evidence="5">
    <location>
        <position position="137"/>
    </location>
</feature>
<evidence type="ECO:0000256" key="2">
    <source>
        <dbReference type="ARBA" id="ARBA00022763"/>
    </source>
</evidence>
<dbReference type="NCBIfam" id="NF003588">
    <property type="entry name" value="PRK05254.1-1"/>
    <property type="match status" value="1"/>
</dbReference>
<dbReference type="OrthoDB" id="10031947at2759"/>
<feature type="region of interest" description="Disordered" evidence="6">
    <location>
        <begin position="1"/>
        <end position="49"/>
    </location>
</feature>
<dbReference type="Pfam" id="PF03167">
    <property type="entry name" value="UDG"/>
    <property type="match status" value="1"/>
</dbReference>
<dbReference type="GO" id="GO:0004844">
    <property type="term" value="F:uracil DNA N-glycosylase activity"/>
    <property type="evidence" value="ECO:0007669"/>
    <property type="project" value="UniProtKB-UniRule"/>
</dbReference>
<evidence type="ECO:0000256" key="1">
    <source>
        <dbReference type="ARBA" id="ARBA00008184"/>
    </source>
</evidence>
<dbReference type="InterPro" id="IPR005122">
    <property type="entry name" value="Uracil-DNA_glycosylase-like"/>
</dbReference>
<dbReference type="NCBIfam" id="NF003592">
    <property type="entry name" value="PRK05254.1-5"/>
    <property type="match status" value="1"/>
</dbReference>
<evidence type="ECO:0000256" key="4">
    <source>
        <dbReference type="ARBA" id="ARBA00023204"/>
    </source>
</evidence>
<dbReference type="AlphaFoldDB" id="A0A9W7GHH1"/>
<dbReference type="EMBL" id="BRYA01001536">
    <property type="protein sequence ID" value="GMI45185.1"/>
    <property type="molecule type" value="Genomic_DNA"/>
</dbReference>
<comment type="function">
    <text evidence="5">Excises uracil residues from the DNA which can arise as a result of misincorporation of dUMP residues by DNA polymerase or due to deamination of cytosine.</text>
</comment>
<proteinExistence type="inferred from homology"/>
<keyword evidence="5" id="KW-0539">Nucleus</keyword>
<dbReference type="Gene3D" id="3.40.470.10">
    <property type="entry name" value="Uracil-DNA glycosylase-like domain"/>
    <property type="match status" value="1"/>
</dbReference>
<feature type="compositionally biased region" description="Low complexity" evidence="6">
    <location>
        <begin position="25"/>
        <end position="49"/>
    </location>
</feature>
<keyword evidence="5" id="KW-0496">Mitochondrion</keyword>
<comment type="subcellular location">
    <subcellularLocation>
        <location evidence="5">Mitochondrion</location>
    </subcellularLocation>
    <subcellularLocation>
        <location evidence="5">Nucleus</location>
    </subcellularLocation>
</comment>
<dbReference type="SUPFAM" id="SSF52141">
    <property type="entry name" value="Uracil-DNA glycosylase-like"/>
    <property type="match status" value="1"/>
</dbReference>
<dbReference type="GO" id="GO:0097510">
    <property type="term" value="P:base-excision repair, AP site formation via deaminated base removal"/>
    <property type="evidence" value="ECO:0007669"/>
    <property type="project" value="TreeGrafter"/>
</dbReference>
<keyword evidence="2 5" id="KW-0227">DNA damage</keyword>
<organism evidence="8 9">
    <name type="scientific">Triparma columacea</name>
    <dbReference type="NCBI Taxonomy" id="722753"/>
    <lineage>
        <taxon>Eukaryota</taxon>
        <taxon>Sar</taxon>
        <taxon>Stramenopiles</taxon>
        <taxon>Ochrophyta</taxon>
        <taxon>Bolidophyceae</taxon>
        <taxon>Parmales</taxon>
        <taxon>Triparmaceae</taxon>
        <taxon>Triparma</taxon>
    </lineage>
</organism>
<evidence type="ECO:0000259" key="7">
    <source>
        <dbReference type="SMART" id="SM00986"/>
    </source>
</evidence>
<dbReference type="InterPro" id="IPR002043">
    <property type="entry name" value="UDG_fam1"/>
</dbReference>
<sequence length="308" mass="33766">MSLAKWGFTSSKNDKRKAESLSDNSKPSKTTKTVSKTVSDVPSGSSSATEEIISSKIVTSSTSNDDDCVDRFLVDMKCEEWKDALKSATKTHSFKRLVKFVEDERSKKTVYPPPSEMFSAFNLTPFSTCSVVILGQDPYHGPGQGHGLSFSVKPGVQVPPSLRNIYKEALNTGALSRKPDHGCLKSWAEQGVFCLNVTLTVRRGEPNSHETKKSSKSEGWLPFTSSAVKALSKGRDNLVFFGWGRSACDLIDGCVDGKRHLVIKSSHPSPLGASKTKAPFFGSDCFNKANEYLEEHGRNTINWNSVNE</sequence>
<dbReference type="NCBIfam" id="NF003589">
    <property type="entry name" value="PRK05254.1-2"/>
    <property type="match status" value="1"/>
</dbReference>
<dbReference type="EC" id="3.2.2.27" evidence="5"/>
<comment type="caution">
    <text evidence="8">The sequence shown here is derived from an EMBL/GenBank/DDBJ whole genome shotgun (WGS) entry which is preliminary data.</text>
</comment>
<dbReference type="GO" id="GO:0005739">
    <property type="term" value="C:mitochondrion"/>
    <property type="evidence" value="ECO:0007669"/>
    <property type="project" value="UniProtKB-SubCell"/>
</dbReference>
<dbReference type="HAMAP" id="MF_00148">
    <property type="entry name" value="UDG"/>
    <property type="match status" value="1"/>
</dbReference>
<evidence type="ECO:0000256" key="3">
    <source>
        <dbReference type="ARBA" id="ARBA00022801"/>
    </source>
</evidence>
<keyword evidence="4 5" id="KW-0234">DNA repair</keyword>
<dbReference type="GO" id="GO:0005634">
    <property type="term" value="C:nucleus"/>
    <property type="evidence" value="ECO:0007669"/>
    <property type="project" value="UniProtKB-SubCell"/>
</dbReference>
<accession>A0A9W7GHH1</accession>
<feature type="domain" description="Uracil-DNA glycosylase-like" evidence="7">
    <location>
        <begin position="122"/>
        <end position="293"/>
    </location>
</feature>
<dbReference type="NCBIfam" id="TIGR00628">
    <property type="entry name" value="ung"/>
    <property type="match status" value="1"/>
</dbReference>
<dbReference type="SMART" id="SM00987">
    <property type="entry name" value="UreE_C"/>
    <property type="match status" value="1"/>
</dbReference>
<dbReference type="CDD" id="cd10027">
    <property type="entry name" value="UDG-F1-like"/>
    <property type="match status" value="1"/>
</dbReference>
<evidence type="ECO:0000313" key="8">
    <source>
        <dbReference type="EMBL" id="GMI45185.1"/>
    </source>
</evidence>
<dbReference type="Proteomes" id="UP001165065">
    <property type="component" value="Unassembled WGS sequence"/>
</dbReference>
<dbReference type="SMART" id="SM00986">
    <property type="entry name" value="UDG"/>
    <property type="match status" value="1"/>
</dbReference>
<protein>
    <recommendedName>
        <fullName evidence="5">Uracil-DNA glycosylase</fullName>
        <shortName evidence="5">UDG</shortName>
        <ecNumber evidence="5">3.2.2.27</ecNumber>
    </recommendedName>
</protein>
<evidence type="ECO:0000313" key="9">
    <source>
        <dbReference type="Proteomes" id="UP001165065"/>
    </source>
</evidence>
<dbReference type="PANTHER" id="PTHR11264">
    <property type="entry name" value="URACIL-DNA GLYCOSYLASE"/>
    <property type="match status" value="1"/>
</dbReference>
<name>A0A9W7GHH1_9STRA</name>
<keyword evidence="3 5" id="KW-0378">Hydrolase</keyword>
<dbReference type="InterPro" id="IPR036895">
    <property type="entry name" value="Uracil-DNA_glycosylase-like_sf"/>
</dbReference>
<reference evidence="9" key="1">
    <citation type="journal article" date="2023" name="Commun. Biol.">
        <title>Genome analysis of Parmales, the sister group of diatoms, reveals the evolutionary specialization of diatoms from phago-mixotrophs to photoautotrophs.</title>
        <authorList>
            <person name="Ban H."/>
            <person name="Sato S."/>
            <person name="Yoshikawa S."/>
            <person name="Yamada K."/>
            <person name="Nakamura Y."/>
            <person name="Ichinomiya M."/>
            <person name="Sato N."/>
            <person name="Blanc-Mathieu R."/>
            <person name="Endo H."/>
            <person name="Kuwata A."/>
            <person name="Ogata H."/>
        </authorList>
    </citation>
    <scope>NUCLEOTIDE SEQUENCE [LARGE SCALE GENOMIC DNA]</scope>
</reference>
<keyword evidence="9" id="KW-1185">Reference proteome</keyword>
<gene>
    <name evidence="8" type="ORF">TrCOL_g11792</name>
</gene>
<comment type="similarity">
    <text evidence="1 5">Belongs to the uracil-DNA glycosylase (UDG) superfamily. UNG family.</text>
</comment>
<comment type="catalytic activity">
    <reaction evidence="5">
        <text>Hydrolyzes single-stranded DNA or mismatched double-stranded DNA and polynucleotides, releasing free uracil.</text>
        <dbReference type="EC" id="3.2.2.27"/>
    </reaction>
</comment>